<dbReference type="CDD" id="cd00130">
    <property type="entry name" value="PAS"/>
    <property type="match status" value="1"/>
</dbReference>
<dbReference type="SMART" id="SM00052">
    <property type="entry name" value="EAL"/>
    <property type="match status" value="1"/>
</dbReference>
<name>A0A7Y9DLH8_9ACTN</name>
<dbReference type="InterPro" id="IPR035919">
    <property type="entry name" value="EAL_sf"/>
</dbReference>
<evidence type="ECO:0000313" key="4">
    <source>
        <dbReference type="Proteomes" id="UP000521922"/>
    </source>
</evidence>
<comment type="caution">
    <text evidence="3">The sequence shown here is derived from an EMBL/GenBank/DDBJ whole genome shotgun (WGS) entry which is preliminary data.</text>
</comment>
<dbReference type="Pfam" id="PF00990">
    <property type="entry name" value="GGDEF"/>
    <property type="match status" value="1"/>
</dbReference>
<dbReference type="SUPFAM" id="SSF141868">
    <property type="entry name" value="EAL domain-like"/>
    <property type="match status" value="1"/>
</dbReference>
<dbReference type="InterPro" id="IPR035965">
    <property type="entry name" value="PAS-like_dom_sf"/>
</dbReference>
<evidence type="ECO:0000259" key="1">
    <source>
        <dbReference type="PROSITE" id="PS50883"/>
    </source>
</evidence>
<dbReference type="InterPro" id="IPR000014">
    <property type="entry name" value="PAS"/>
</dbReference>
<dbReference type="Pfam" id="PF00989">
    <property type="entry name" value="PAS"/>
    <property type="match status" value="1"/>
</dbReference>
<dbReference type="InterPro" id="IPR001633">
    <property type="entry name" value="EAL_dom"/>
</dbReference>
<dbReference type="CDD" id="cd01949">
    <property type="entry name" value="GGDEF"/>
    <property type="match status" value="1"/>
</dbReference>
<dbReference type="Gene3D" id="3.30.70.270">
    <property type="match status" value="1"/>
</dbReference>
<evidence type="ECO:0000313" key="3">
    <source>
        <dbReference type="EMBL" id="NYD22819.1"/>
    </source>
</evidence>
<dbReference type="RefSeq" id="WP_179752072.1">
    <property type="nucleotide sequence ID" value="NZ_BAAAGN010000020.1"/>
</dbReference>
<dbReference type="Gene3D" id="3.20.20.450">
    <property type="entry name" value="EAL domain"/>
    <property type="match status" value="1"/>
</dbReference>
<dbReference type="CDD" id="cd01948">
    <property type="entry name" value="EAL"/>
    <property type="match status" value="1"/>
</dbReference>
<dbReference type="InterPro" id="IPR000160">
    <property type="entry name" value="GGDEF_dom"/>
</dbReference>
<feature type="domain" description="EAL" evidence="1">
    <location>
        <begin position="315"/>
        <end position="563"/>
    </location>
</feature>
<gene>
    <name evidence="3" type="ORF">BJ968_002359</name>
</gene>
<dbReference type="PANTHER" id="PTHR44757:SF2">
    <property type="entry name" value="BIOFILM ARCHITECTURE MAINTENANCE PROTEIN MBAA"/>
    <property type="match status" value="1"/>
</dbReference>
<proteinExistence type="predicted"/>
<dbReference type="PANTHER" id="PTHR44757">
    <property type="entry name" value="DIGUANYLATE CYCLASE DGCP"/>
    <property type="match status" value="1"/>
</dbReference>
<reference evidence="3 4" key="1">
    <citation type="submission" date="2020-07" db="EMBL/GenBank/DDBJ databases">
        <title>Sequencing the genomes of 1000 actinobacteria strains.</title>
        <authorList>
            <person name="Klenk H.-P."/>
        </authorList>
    </citation>
    <scope>NUCLEOTIDE SEQUENCE [LARGE SCALE GENOMIC DNA]</scope>
    <source>
        <strain evidence="3 4">DSM 7487</strain>
    </source>
</reference>
<dbReference type="InterPro" id="IPR029787">
    <property type="entry name" value="Nucleotide_cyclase"/>
</dbReference>
<feature type="domain" description="GGDEF" evidence="2">
    <location>
        <begin position="162"/>
        <end position="306"/>
    </location>
</feature>
<protein>
    <submittedName>
        <fullName evidence="3">Diguanylate cyclase (GGDEF)-like protein</fullName>
    </submittedName>
</protein>
<dbReference type="Proteomes" id="UP000521922">
    <property type="component" value="Unassembled WGS sequence"/>
</dbReference>
<dbReference type="InterPro" id="IPR043128">
    <property type="entry name" value="Rev_trsase/Diguanyl_cyclase"/>
</dbReference>
<keyword evidence="4" id="KW-1185">Reference proteome</keyword>
<accession>A0A7Y9DLH8</accession>
<dbReference type="PROSITE" id="PS50887">
    <property type="entry name" value="GGDEF"/>
    <property type="match status" value="1"/>
</dbReference>
<dbReference type="InterPro" id="IPR052155">
    <property type="entry name" value="Biofilm_reg_signaling"/>
</dbReference>
<dbReference type="AlphaFoldDB" id="A0A7Y9DLH8"/>
<dbReference type="SMART" id="SM00091">
    <property type="entry name" value="PAS"/>
    <property type="match status" value="1"/>
</dbReference>
<dbReference type="EMBL" id="JACCBB010000001">
    <property type="protein sequence ID" value="NYD22819.1"/>
    <property type="molecule type" value="Genomic_DNA"/>
</dbReference>
<dbReference type="InterPro" id="IPR013767">
    <property type="entry name" value="PAS_fold"/>
</dbReference>
<dbReference type="PROSITE" id="PS50883">
    <property type="entry name" value="EAL"/>
    <property type="match status" value="1"/>
</dbReference>
<dbReference type="NCBIfam" id="TIGR00254">
    <property type="entry name" value="GGDEF"/>
    <property type="match status" value="1"/>
</dbReference>
<sequence length="572" mass="59686">MGAEGPPALTRVLAGAAVGVAVTDLRGRVLEANAAFAALLHLPAGELVGAGAGDLLSQGSPPGRGADPAGVLDGVVEDLLAGVAVVTTDLLVRRRDGTALRGQALCALSTTDDGDPVVVLQLVDTDQRGHHRPPGDHDPVTHLRSRAAVVADLTARLRTRDGLLGVVACDLDRFRVVNESLGHAVGDEVLVGVARRLVAGVRFGDVVARLGDDEFLVLLPGLADVEEAVDVAHRLTRGLAAPMLVDVPGGQQEIRCAVSTGLVVVDLRADCPAGPPLDAATLLRDANTALDAAKAAGGGCCRVFTGAMRERAVRRLTVENDLRRALEHGELRVHYQPVVALRDGHRTGFEALVRWDHPHRGLLLPGQFLDVAEECGLVTAIDAAVLDEALGFLVRHPGTRVAVNTSARRLDGTFATAVARGLRQRALSPSRLSVELLETSLVSGDAVTERELRDLARLGVPVLLDDFGTGYSALSYLRRLPVTGLKLDRSFVADLPDDPGSDRIAAAVVGLAGSFGLSSVCEGVETAAQAEHLAAQGWESAQGFHFGVPAPEERWFPRAAAGAGGGLARVPA</sequence>
<dbReference type="Pfam" id="PF00563">
    <property type="entry name" value="EAL"/>
    <property type="match status" value="1"/>
</dbReference>
<dbReference type="GO" id="GO:0006355">
    <property type="term" value="P:regulation of DNA-templated transcription"/>
    <property type="evidence" value="ECO:0007669"/>
    <property type="project" value="InterPro"/>
</dbReference>
<dbReference type="SUPFAM" id="SSF55073">
    <property type="entry name" value="Nucleotide cyclase"/>
    <property type="match status" value="1"/>
</dbReference>
<evidence type="ECO:0000259" key="2">
    <source>
        <dbReference type="PROSITE" id="PS50887"/>
    </source>
</evidence>
<dbReference type="SMART" id="SM00267">
    <property type="entry name" value="GGDEF"/>
    <property type="match status" value="1"/>
</dbReference>
<organism evidence="3 4">
    <name type="scientific">Kineococcus aurantiacus</name>
    <dbReference type="NCBI Taxonomy" id="37633"/>
    <lineage>
        <taxon>Bacteria</taxon>
        <taxon>Bacillati</taxon>
        <taxon>Actinomycetota</taxon>
        <taxon>Actinomycetes</taxon>
        <taxon>Kineosporiales</taxon>
        <taxon>Kineosporiaceae</taxon>
        <taxon>Kineococcus</taxon>
    </lineage>
</organism>
<dbReference type="SUPFAM" id="SSF55785">
    <property type="entry name" value="PYP-like sensor domain (PAS domain)"/>
    <property type="match status" value="1"/>
</dbReference>
<dbReference type="Gene3D" id="3.30.450.20">
    <property type="entry name" value="PAS domain"/>
    <property type="match status" value="1"/>
</dbReference>